<evidence type="ECO:0000313" key="2">
    <source>
        <dbReference type="Proteomes" id="UP000581688"/>
    </source>
</evidence>
<proteinExistence type="predicted"/>
<gene>
    <name evidence="1" type="ORF">HNQ94_000723</name>
</gene>
<organism evidence="1 2">
    <name type="scientific">Salirhabdus euzebyi</name>
    <dbReference type="NCBI Taxonomy" id="394506"/>
    <lineage>
        <taxon>Bacteria</taxon>
        <taxon>Bacillati</taxon>
        <taxon>Bacillota</taxon>
        <taxon>Bacilli</taxon>
        <taxon>Bacillales</taxon>
        <taxon>Bacillaceae</taxon>
        <taxon>Salirhabdus</taxon>
    </lineage>
</organism>
<evidence type="ECO:0008006" key="3">
    <source>
        <dbReference type="Google" id="ProtNLM"/>
    </source>
</evidence>
<dbReference type="InterPro" id="IPR014962">
    <property type="entry name" value="YolD"/>
</dbReference>
<comment type="caution">
    <text evidence="1">The sequence shown here is derived from an EMBL/GenBank/DDBJ whole genome shotgun (WGS) entry which is preliminary data.</text>
</comment>
<dbReference type="Proteomes" id="UP000581688">
    <property type="component" value="Unassembled WGS sequence"/>
</dbReference>
<dbReference type="PANTHER" id="PTHR40051:SF1">
    <property type="entry name" value="YOLD-LIKE FAMILY PROTEIN"/>
    <property type="match status" value="1"/>
</dbReference>
<sequence length="107" mass="12490">MLKDRGNIKWTSLMLPEHVVELKKMWEQANERPIPLLDEQELEEMNVKLQEAYSKKIPVQLTVHKKGTQETVNGIITKIDSFQQTLLLETDSEKKEIVPFPSIIYVK</sequence>
<reference evidence="1 2" key="1">
    <citation type="submission" date="2020-08" db="EMBL/GenBank/DDBJ databases">
        <title>Genomic Encyclopedia of Type Strains, Phase IV (KMG-IV): sequencing the most valuable type-strain genomes for metagenomic binning, comparative biology and taxonomic classification.</title>
        <authorList>
            <person name="Goeker M."/>
        </authorList>
    </citation>
    <scope>NUCLEOTIDE SEQUENCE [LARGE SCALE GENOMIC DNA]</scope>
    <source>
        <strain evidence="1 2">DSM 19612</strain>
    </source>
</reference>
<dbReference type="AlphaFoldDB" id="A0A841Q320"/>
<dbReference type="Pfam" id="PF08863">
    <property type="entry name" value="YolD"/>
    <property type="match status" value="1"/>
</dbReference>
<name>A0A841Q320_9BACI</name>
<evidence type="ECO:0000313" key="1">
    <source>
        <dbReference type="EMBL" id="MBB6452278.1"/>
    </source>
</evidence>
<dbReference type="RefSeq" id="WP_174495047.1">
    <property type="nucleotide sequence ID" value="NZ_CADDWK010000002.1"/>
</dbReference>
<protein>
    <recommendedName>
        <fullName evidence="3">YolD-like family protein</fullName>
    </recommendedName>
</protein>
<dbReference type="PANTHER" id="PTHR40051">
    <property type="entry name" value="IG HYPOTHETICAL 15966"/>
    <property type="match status" value="1"/>
</dbReference>
<accession>A0A841Q320</accession>
<keyword evidence="2" id="KW-1185">Reference proteome</keyword>
<dbReference type="EMBL" id="JACHGH010000002">
    <property type="protein sequence ID" value="MBB6452278.1"/>
    <property type="molecule type" value="Genomic_DNA"/>
</dbReference>